<sequence length="65" mass="7094">MKGSQINIVWGVWSIVIMFVVTSVIMFVPHGMGPVHPPSAFTLLIFPLVLVAVFIILSRAASKTK</sequence>
<keyword evidence="1" id="KW-0812">Transmembrane</keyword>
<feature type="transmembrane region" description="Helical" evidence="1">
    <location>
        <begin position="40"/>
        <end position="61"/>
    </location>
</feature>
<evidence type="ECO:0000313" key="3">
    <source>
        <dbReference type="Proteomes" id="UP001187192"/>
    </source>
</evidence>
<dbReference type="AlphaFoldDB" id="A0AA88DFG7"/>
<organism evidence="2 3">
    <name type="scientific">Ficus carica</name>
    <name type="common">Common fig</name>
    <dbReference type="NCBI Taxonomy" id="3494"/>
    <lineage>
        <taxon>Eukaryota</taxon>
        <taxon>Viridiplantae</taxon>
        <taxon>Streptophyta</taxon>
        <taxon>Embryophyta</taxon>
        <taxon>Tracheophyta</taxon>
        <taxon>Spermatophyta</taxon>
        <taxon>Magnoliopsida</taxon>
        <taxon>eudicotyledons</taxon>
        <taxon>Gunneridae</taxon>
        <taxon>Pentapetalae</taxon>
        <taxon>rosids</taxon>
        <taxon>fabids</taxon>
        <taxon>Rosales</taxon>
        <taxon>Moraceae</taxon>
        <taxon>Ficeae</taxon>
        <taxon>Ficus</taxon>
    </lineage>
</organism>
<proteinExistence type="predicted"/>
<name>A0AA88DFG7_FICCA</name>
<protein>
    <submittedName>
        <fullName evidence="2">Uncharacterized protein</fullName>
    </submittedName>
</protein>
<accession>A0AA88DFG7</accession>
<keyword evidence="3" id="KW-1185">Reference proteome</keyword>
<reference evidence="2" key="1">
    <citation type="submission" date="2023-07" db="EMBL/GenBank/DDBJ databases">
        <title>draft genome sequence of fig (Ficus carica).</title>
        <authorList>
            <person name="Takahashi T."/>
            <person name="Nishimura K."/>
        </authorList>
    </citation>
    <scope>NUCLEOTIDE SEQUENCE</scope>
</reference>
<dbReference type="Gramene" id="FCD_00005825-RA">
    <property type="protein sequence ID" value="FCD_00005825-RA:cds"/>
    <property type="gene ID" value="FCD_00005825"/>
</dbReference>
<evidence type="ECO:0000256" key="1">
    <source>
        <dbReference type="SAM" id="Phobius"/>
    </source>
</evidence>
<dbReference type="Proteomes" id="UP001187192">
    <property type="component" value="Unassembled WGS sequence"/>
</dbReference>
<evidence type="ECO:0000313" key="2">
    <source>
        <dbReference type="EMBL" id="GMN36684.1"/>
    </source>
</evidence>
<comment type="caution">
    <text evidence="2">The sequence shown here is derived from an EMBL/GenBank/DDBJ whole genome shotgun (WGS) entry which is preliminary data.</text>
</comment>
<keyword evidence="1" id="KW-1133">Transmembrane helix</keyword>
<dbReference type="EMBL" id="BTGU01000006">
    <property type="protein sequence ID" value="GMN36684.1"/>
    <property type="molecule type" value="Genomic_DNA"/>
</dbReference>
<feature type="transmembrane region" description="Helical" evidence="1">
    <location>
        <begin position="7"/>
        <end position="28"/>
    </location>
</feature>
<gene>
    <name evidence="2" type="ORF">TIFTF001_006224</name>
</gene>
<keyword evidence="1" id="KW-0472">Membrane</keyword>